<evidence type="ECO:0000259" key="4">
    <source>
        <dbReference type="PROSITE" id="PS50118"/>
    </source>
</evidence>
<reference evidence="5 6" key="1">
    <citation type="journal article" date="2018" name="Mol. Biol. Evol.">
        <title>Broad Genomic Sampling Reveals a Smut Pathogenic Ancestry of the Fungal Clade Ustilaginomycotina.</title>
        <authorList>
            <person name="Kijpornyongpan T."/>
            <person name="Mondo S.J."/>
            <person name="Barry K."/>
            <person name="Sandor L."/>
            <person name="Lee J."/>
            <person name="Lipzen A."/>
            <person name="Pangilinan J."/>
            <person name="LaButti K."/>
            <person name="Hainaut M."/>
            <person name="Henrissat B."/>
            <person name="Grigoriev I.V."/>
            <person name="Spatafora J.W."/>
            <person name="Aime M.C."/>
        </authorList>
    </citation>
    <scope>NUCLEOTIDE SEQUENCE [LARGE SCALE GENOMIC DNA]</scope>
    <source>
        <strain evidence="5 6">MCA 4658</strain>
    </source>
</reference>
<sequence>MLFVGARLLPRAVARSSATPLASQVRNLSLSAARRTVATPVLSQAAAKSSSTATKSRKSTTATTKEKKAAKKDNSTKASGTKKNKEKTASASADKKKKKKDKRWIKLDANGNKVPLPSELEPKRPGGAYLMYLTARFPSLQDKPEFSLTKTDGTRGVDTVKITRAVSEEWKAMSEADKQQHNDKFESATAQYLADHEKWKSSLTREDIERQNAFNRHLRTLKNRPKRIVNLADPHKPTRPPIPFWLWLYSGEAEQRPAGMTQSQYVSEQSRKYKALSEAEQGPYKEQYAKMREQYERALKKYQEGTSA</sequence>
<dbReference type="GO" id="GO:0005634">
    <property type="term" value="C:nucleus"/>
    <property type="evidence" value="ECO:0007669"/>
    <property type="project" value="UniProtKB-UniRule"/>
</dbReference>
<feature type="region of interest" description="Disordered" evidence="3">
    <location>
        <begin position="45"/>
        <end position="120"/>
    </location>
</feature>
<dbReference type="InParanoid" id="A0A316W2P1"/>
<dbReference type="InterPro" id="IPR009071">
    <property type="entry name" value="HMG_box_dom"/>
</dbReference>
<evidence type="ECO:0000256" key="3">
    <source>
        <dbReference type="SAM" id="MobiDB-lite"/>
    </source>
</evidence>
<keyword evidence="6" id="KW-1185">Reference proteome</keyword>
<feature type="compositionally biased region" description="Basic and acidic residues" evidence="3">
    <location>
        <begin position="64"/>
        <end position="75"/>
    </location>
</feature>
<feature type="domain" description="HMG box" evidence="4">
    <location>
        <begin position="237"/>
        <end position="303"/>
    </location>
</feature>
<dbReference type="AlphaFoldDB" id="A0A316W2P1"/>
<accession>A0A316W2P1</accession>
<keyword evidence="2" id="KW-0539">Nucleus</keyword>
<dbReference type="PROSITE" id="PS50118">
    <property type="entry name" value="HMG_BOX_2"/>
    <property type="match status" value="2"/>
</dbReference>
<dbReference type="GO" id="GO:0003677">
    <property type="term" value="F:DNA binding"/>
    <property type="evidence" value="ECO:0007669"/>
    <property type="project" value="UniProtKB-UniRule"/>
</dbReference>
<dbReference type="OrthoDB" id="5550281at2759"/>
<evidence type="ECO:0000256" key="1">
    <source>
        <dbReference type="ARBA" id="ARBA00023125"/>
    </source>
</evidence>
<evidence type="ECO:0000313" key="6">
    <source>
        <dbReference type="Proteomes" id="UP000245783"/>
    </source>
</evidence>
<feature type="compositionally biased region" description="Low complexity" evidence="3">
    <location>
        <begin position="45"/>
        <end position="63"/>
    </location>
</feature>
<dbReference type="SUPFAM" id="SSF47095">
    <property type="entry name" value="HMG-box"/>
    <property type="match status" value="2"/>
</dbReference>
<dbReference type="Gene3D" id="1.10.30.10">
    <property type="entry name" value="High mobility group box domain"/>
    <property type="match status" value="2"/>
</dbReference>
<dbReference type="Proteomes" id="UP000245783">
    <property type="component" value="Unassembled WGS sequence"/>
</dbReference>
<feature type="DNA-binding region" description="HMG box" evidence="2">
    <location>
        <begin position="122"/>
        <end position="200"/>
    </location>
</feature>
<evidence type="ECO:0000313" key="5">
    <source>
        <dbReference type="EMBL" id="PWN43764.1"/>
    </source>
</evidence>
<dbReference type="PANTHER" id="PTHR48112">
    <property type="entry name" value="HIGH MOBILITY GROUP PROTEIN DSP1"/>
    <property type="match status" value="1"/>
</dbReference>
<dbReference type="SMART" id="SM00398">
    <property type="entry name" value="HMG"/>
    <property type="match status" value="2"/>
</dbReference>
<name>A0A316W2P1_9BASI</name>
<keyword evidence="1 2" id="KW-0238">DNA-binding</keyword>
<dbReference type="RefSeq" id="XP_025370924.1">
    <property type="nucleotide sequence ID" value="XM_025513555.1"/>
</dbReference>
<dbReference type="InterPro" id="IPR050342">
    <property type="entry name" value="HMGB"/>
</dbReference>
<proteinExistence type="predicted"/>
<dbReference type="EMBL" id="KZ819367">
    <property type="protein sequence ID" value="PWN43764.1"/>
    <property type="molecule type" value="Genomic_DNA"/>
</dbReference>
<feature type="DNA-binding region" description="HMG box" evidence="2">
    <location>
        <begin position="237"/>
        <end position="303"/>
    </location>
</feature>
<evidence type="ECO:0000256" key="2">
    <source>
        <dbReference type="PROSITE-ProRule" id="PRU00267"/>
    </source>
</evidence>
<dbReference type="STRING" id="1522189.A0A316W2P1"/>
<protein>
    <recommendedName>
        <fullName evidence="4">HMG box domain-containing protein</fullName>
    </recommendedName>
</protein>
<organism evidence="5 6">
    <name type="scientific">Ceraceosorus guamensis</name>
    <dbReference type="NCBI Taxonomy" id="1522189"/>
    <lineage>
        <taxon>Eukaryota</taxon>
        <taxon>Fungi</taxon>
        <taxon>Dikarya</taxon>
        <taxon>Basidiomycota</taxon>
        <taxon>Ustilaginomycotina</taxon>
        <taxon>Exobasidiomycetes</taxon>
        <taxon>Ceraceosorales</taxon>
        <taxon>Ceraceosoraceae</taxon>
        <taxon>Ceraceosorus</taxon>
    </lineage>
</organism>
<gene>
    <name evidence="5" type="ORF">IE81DRAFT_322185</name>
</gene>
<dbReference type="InterPro" id="IPR036910">
    <property type="entry name" value="HMG_box_dom_sf"/>
</dbReference>
<dbReference type="Pfam" id="PF09011">
    <property type="entry name" value="HMG_box_2"/>
    <property type="match status" value="1"/>
</dbReference>
<dbReference type="GeneID" id="37035425"/>
<feature type="domain" description="HMG box" evidence="4">
    <location>
        <begin position="122"/>
        <end position="200"/>
    </location>
</feature>